<evidence type="ECO:0000256" key="1">
    <source>
        <dbReference type="SAM" id="MobiDB-lite"/>
    </source>
</evidence>
<sequence length="191" mass="21584">MPPSTYRRTHKDQAAGLRVQSIQGDWYFLPCTSHPSITAAIDLVGQHCFCTLLAVPYPKTESTPQESASSSNTEDQIKEESCMHTFTKEGGGSQKISVMINMTKINQVTIARCEPTREPVGYLDPTRICKMQHTVDIRDDSAVLKDKSPEKKKKYIEKLRGDKSREVGTYIGRAKLSYQDKRCIMALYNFN</sequence>
<feature type="compositionally biased region" description="Polar residues" evidence="1">
    <location>
        <begin position="60"/>
        <end position="74"/>
    </location>
</feature>
<evidence type="ECO:0000313" key="2">
    <source>
        <dbReference type="EMBL" id="KAF0918684.1"/>
    </source>
</evidence>
<dbReference type="OrthoDB" id="718187at2759"/>
<comment type="caution">
    <text evidence="2">The sequence shown here is derived from an EMBL/GenBank/DDBJ whole genome shotgun (WGS) entry which is preliminary data.</text>
</comment>
<accession>A0A6G1E2P5</accession>
<feature type="region of interest" description="Disordered" evidence="1">
    <location>
        <begin position="60"/>
        <end position="79"/>
    </location>
</feature>
<dbReference type="AlphaFoldDB" id="A0A6G1E2P5"/>
<keyword evidence="3" id="KW-1185">Reference proteome</keyword>
<protein>
    <submittedName>
        <fullName evidence="2">Uncharacterized protein</fullName>
    </submittedName>
</protein>
<organism evidence="2 3">
    <name type="scientific">Oryza meyeriana var. granulata</name>
    <dbReference type="NCBI Taxonomy" id="110450"/>
    <lineage>
        <taxon>Eukaryota</taxon>
        <taxon>Viridiplantae</taxon>
        <taxon>Streptophyta</taxon>
        <taxon>Embryophyta</taxon>
        <taxon>Tracheophyta</taxon>
        <taxon>Spermatophyta</taxon>
        <taxon>Magnoliopsida</taxon>
        <taxon>Liliopsida</taxon>
        <taxon>Poales</taxon>
        <taxon>Poaceae</taxon>
        <taxon>BOP clade</taxon>
        <taxon>Oryzoideae</taxon>
        <taxon>Oryzeae</taxon>
        <taxon>Oryzinae</taxon>
        <taxon>Oryza</taxon>
        <taxon>Oryza meyeriana</taxon>
    </lineage>
</organism>
<dbReference type="EMBL" id="SPHZ02000005">
    <property type="protein sequence ID" value="KAF0918684.1"/>
    <property type="molecule type" value="Genomic_DNA"/>
</dbReference>
<dbReference type="Proteomes" id="UP000479710">
    <property type="component" value="Unassembled WGS sequence"/>
</dbReference>
<reference evidence="2 3" key="1">
    <citation type="submission" date="2019-11" db="EMBL/GenBank/DDBJ databases">
        <title>Whole genome sequence of Oryza granulata.</title>
        <authorList>
            <person name="Li W."/>
        </authorList>
    </citation>
    <scope>NUCLEOTIDE SEQUENCE [LARGE SCALE GENOMIC DNA]</scope>
    <source>
        <strain evidence="3">cv. Menghai</strain>
        <tissue evidence="2">Leaf</tissue>
    </source>
</reference>
<evidence type="ECO:0000313" key="3">
    <source>
        <dbReference type="Proteomes" id="UP000479710"/>
    </source>
</evidence>
<gene>
    <name evidence="2" type="ORF">E2562_025810</name>
</gene>
<proteinExistence type="predicted"/>
<name>A0A6G1E2P5_9ORYZ</name>